<organism evidence="1 2">
    <name type="scientific">Mesobacillus jeotgali</name>
    <dbReference type="NCBI Taxonomy" id="129985"/>
    <lineage>
        <taxon>Bacteria</taxon>
        <taxon>Bacillati</taxon>
        <taxon>Bacillota</taxon>
        <taxon>Bacilli</taxon>
        <taxon>Bacillales</taxon>
        <taxon>Bacillaceae</taxon>
        <taxon>Mesobacillus</taxon>
    </lineage>
</organism>
<sequence>MNKKARLTPFVTAEMFVKEHFPDCDAALLAGSVTRGEATDTSDLDIVIFDKTVPAAYRESLIAYGWPIEVFVHNFVSYKLFFESDIKRARPSLPRMVAEGMVIKESDFLQGIIEEAKRMIEIGPEEWSEKEIEFKRYFITDTLDDFIGSDNKAEEIFIAGTLAEQLQEFVLRTNKRWVGKSKWVVRELNRFDPVFTQQFVEAFSHYYNTGNKNKVTGLADQILGPFGGRLFDGFSIK</sequence>
<dbReference type="Proteomes" id="UP001303324">
    <property type="component" value="Chromosome"/>
</dbReference>
<dbReference type="Gene3D" id="3.30.460.10">
    <property type="entry name" value="Beta Polymerase, domain 2"/>
    <property type="match status" value="1"/>
</dbReference>
<reference evidence="1 2" key="1">
    <citation type="submission" date="2023-09" db="EMBL/GenBank/DDBJ databases">
        <title>Microbial mechanism of fulvic acid promoting antimony reduction mineralization in rice fields.</title>
        <authorList>
            <person name="Chen G."/>
            <person name="Lan J."/>
        </authorList>
    </citation>
    <scope>NUCLEOTIDE SEQUENCE [LARGE SCALE GENOMIC DNA]</scope>
    <source>
        <strain evidence="1 2">PS1</strain>
    </source>
</reference>
<keyword evidence="1" id="KW-0808">Transferase</keyword>
<keyword evidence="1" id="KW-0548">Nucleotidyltransferase</keyword>
<evidence type="ECO:0000313" key="1">
    <source>
        <dbReference type="EMBL" id="WNF21043.1"/>
    </source>
</evidence>
<keyword evidence="2" id="KW-1185">Reference proteome</keyword>
<dbReference type="EC" id="2.7.7.-" evidence="1"/>
<dbReference type="SUPFAM" id="SSF81301">
    <property type="entry name" value="Nucleotidyltransferase"/>
    <property type="match status" value="1"/>
</dbReference>
<dbReference type="CDD" id="cd05403">
    <property type="entry name" value="NT_KNTase_like"/>
    <property type="match status" value="1"/>
</dbReference>
<dbReference type="RefSeq" id="WP_311070614.1">
    <property type="nucleotide sequence ID" value="NZ_CP134494.1"/>
</dbReference>
<proteinExistence type="predicted"/>
<gene>
    <name evidence="1" type="ORF">RH061_12605</name>
</gene>
<dbReference type="EMBL" id="CP134494">
    <property type="protein sequence ID" value="WNF21043.1"/>
    <property type="molecule type" value="Genomic_DNA"/>
</dbReference>
<accession>A0ABY9VAX8</accession>
<name>A0ABY9VAX8_9BACI</name>
<protein>
    <submittedName>
        <fullName evidence="1">Nucleotidyltransferase domain-containing protein</fullName>
        <ecNumber evidence="1">2.7.7.-</ecNumber>
    </submittedName>
</protein>
<evidence type="ECO:0000313" key="2">
    <source>
        <dbReference type="Proteomes" id="UP001303324"/>
    </source>
</evidence>
<dbReference type="GO" id="GO:0016779">
    <property type="term" value="F:nucleotidyltransferase activity"/>
    <property type="evidence" value="ECO:0007669"/>
    <property type="project" value="UniProtKB-KW"/>
</dbReference>
<dbReference type="InterPro" id="IPR043519">
    <property type="entry name" value="NT_sf"/>
</dbReference>